<dbReference type="EMBL" id="JACGCM010000811">
    <property type="protein sequence ID" value="KAF6166102.1"/>
    <property type="molecule type" value="Genomic_DNA"/>
</dbReference>
<proteinExistence type="predicted"/>
<dbReference type="PANTHER" id="PTHR33345">
    <property type="entry name" value="ADAPTER PROTEIN, PUTATIVE-RELATED"/>
    <property type="match status" value="1"/>
</dbReference>
<sequence length="518" mass="58716">MSCVLSPGCRTGSVTDGMNMFDGRNVCVRIISVGHHLFGRIVAENWNEFCQEFFQSRSVRLATMFAVAGRPLVSQWAVASNPPKAALLMRVVRPSPVYKTWLTSLASINTGQRGRYFYLPDRLQNSTSKRYFQSRVDVVDYLKELKCPDTYTDEFFASFIWHIPSDEHHWEKDVILGSTICSRKGKALNIGLNYESAVCKVGNNMCSLPLEKLSNYSQNGVNCVESCSRANFYHDCCCIYCKKTITWAYGGYDFVRCEAKVSDNYICGHGAHVKCASHFFDMEYHCTNCDQRTDLTLHVTRLLKICKILVSQKVIDTMLKVGAFLLDGSARETAKKLLNGVKSVLTKLKDGLDLEDIWDDEDTVLMVFAGATSEALKLEKAIPNILQKLKRSQDEYIAAQRRLHTQENSYVVGLCQQLQNLKELQELNYWVAEENLHSKRDSLVGLYEQLDAERSKLLKGTSVTLTSDVDAVLTSISNRVNEIKQLVISLKAAEKLYESITKEPSRYSYGYDGIRKLW</sequence>
<keyword evidence="10" id="KW-1185">Reference proteome</keyword>
<gene>
    <name evidence="9" type="ORF">GIB67_023812</name>
</gene>
<dbReference type="AlphaFoldDB" id="A0A7J7NGJ1"/>
<dbReference type="GO" id="GO:0005634">
    <property type="term" value="C:nucleus"/>
    <property type="evidence" value="ECO:0007669"/>
    <property type="project" value="UniProtKB-SubCell"/>
</dbReference>
<keyword evidence="3" id="KW-0863">Zinc-finger</keyword>
<evidence type="ECO:0000259" key="6">
    <source>
        <dbReference type="Pfam" id="PF07227"/>
    </source>
</evidence>
<protein>
    <submittedName>
        <fullName evidence="9">Uncharacterized protein</fullName>
    </submittedName>
</protein>
<evidence type="ECO:0000256" key="4">
    <source>
        <dbReference type="ARBA" id="ARBA00022833"/>
    </source>
</evidence>
<feature type="domain" description="Oberon-like PHD finger" evidence="6">
    <location>
        <begin position="203"/>
        <end position="322"/>
    </location>
</feature>
<dbReference type="GO" id="GO:0008270">
    <property type="term" value="F:zinc ion binding"/>
    <property type="evidence" value="ECO:0007669"/>
    <property type="project" value="UniProtKB-KW"/>
</dbReference>
<organism evidence="9 10">
    <name type="scientific">Kingdonia uniflora</name>
    <dbReference type="NCBI Taxonomy" id="39325"/>
    <lineage>
        <taxon>Eukaryota</taxon>
        <taxon>Viridiplantae</taxon>
        <taxon>Streptophyta</taxon>
        <taxon>Embryophyta</taxon>
        <taxon>Tracheophyta</taxon>
        <taxon>Spermatophyta</taxon>
        <taxon>Magnoliopsida</taxon>
        <taxon>Ranunculales</taxon>
        <taxon>Circaeasteraceae</taxon>
        <taxon>Kingdonia</taxon>
    </lineage>
</organism>
<dbReference type="Pfam" id="PF23299">
    <property type="entry name" value="DUF7081"/>
    <property type="match status" value="1"/>
</dbReference>
<dbReference type="Proteomes" id="UP000541444">
    <property type="component" value="Unassembled WGS sequence"/>
</dbReference>
<dbReference type="Pfam" id="PF07227">
    <property type="entry name" value="PHD_Oberon"/>
    <property type="match status" value="1"/>
</dbReference>
<dbReference type="OrthoDB" id="1145453at2759"/>
<name>A0A7J7NGJ1_9MAGN</name>
<keyword evidence="4" id="KW-0862">Zinc</keyword>
<comment type="caution">
    <text evidence="9">The sequence shown here is derived from an EMBL/GenBank/DDBJ whole genome shotgun (WGS) entry which is preliminary data.</text>
</comment>
<evidence type="ECO:0000313" key="9">
    <source>
        <dbReference type="EMBL" id="KAF6166102.1"/>
    </source>
</evidence>
<keyword evidence="2" id="KW-0479">Metal-binding</keyword>
<accession>A0A7J7NGJ1</accession>
<dbReference type="PANTHER" id="PTHR33345:SF6">
    <property type="entry name" value="OS03G0747200 PROTEIN"/>
    <property type="match status" value="1"/>
</dbReference>
<dbReference type="InterPro" id="IPR032881">
    <property type="entry name" value="Oberon-like_PHD"/>
</dbReference>
<comment type="subcellular location">
    <subcellularLocation>
        <location evidence="1">Nucleus</location>
    </subcellularLocation>
</comment>
<dbReference type="InterPro" id="IPR056034">
    <property type="entry name" value="DUF7615"/>
</dbReference>
<evidence type="ECO:0000259" key="7">
    <source>
        <dbReference type="Pfam" id="PF23299"/>
    </source>
</evidence>
<feature type="domain" description="DUF7081" evidence="7">
    <location>
        <begin position="113"/>
        <end position="165"/>
    </location>
</feature>
<evidence type="ECO:0000313" key="10">
    <source>
        <dbReference type="Proteomes" id="UP000541444"/>
    </source>
</evidence>
<evidence type="ECO:0000256" key="2">
    <source>
        <dbReference type="ARBA" id="ARBA00022723"/>
    </source>
</evidence>
<feature type="domain" description="DUF7615" evidence="8">
    <location>
        <begin position="416"/>
        <end position="499"/>
    </location>
</feature>
<evidence type="ECO:0000256" key="5">
    <source>
        <dbReference type="ARBA" id="ARBA00023242"/>
    </source>
</evidence>
<dbReference type="InterPro" id="IPR055508">
    <property type="entry name" value="DUF7081"/>
</dbReference>
<evidence type="ECO:0000256" key="3">
    <source>
        <dbReference type="ARBA" id="ARBA00022771"/>
    </source>
</evidence>
<keyword evidence="5" id="KW-0539">Nucleus</keyword>
<reference evidence="9 10" key="1">
    <citation type="journal article" date="2020" name="IScience">
        <title>Genome Sequencing of the Endangered Kingdonia uniflora (Circaeasteraceae, Ranunculales) Reveals Potential Mechanisms of Evolutionary Specialization.</title>
        <authorList>
            <person name="Sun Y."/>
            <person name="Deng T."/>
            <person name="Zhang A."/>
            <person name="Moore M.J."/>
            <person name="Landis J.B."/>
            <person name="Lin N."/>
            <person name="Zhang H."/>
            <person name="Zhang X."/>
            <person name="Huang J."/>
            <person name="Zhang X."/>
            <person name="Sun H."/>
            <person name="Wang H."/>
        </authorList>
    </citation>
    <scope>NUCLEOTIDE SEQUENCE [LARGE SCALE GENOMIC DNA]</scope>
    <source>
        <strain evidence="9">TB1705</strain>
        <tissue evidence="9">Leaf</tissue>
    </source>
</reference>
<dbReference type="Pfam" id="PF24590">
    <property type="entry name" value="DUF7615"/>
    <property type="match status" value="1"/>
</dbReference>
<evidence type="ECO:0000259" key="8">
    <source>
        <dbReference type="Pfam" id="PF24590"/>
    </source>
</evidence>
<evidence type="ECO:0000256" key="1">
    <source>
        <dbReference type="ARBA" id="ARBA00004123"/>
    </source>
</evidence>